<dbReference type="AlphaFoldDB" id="A0AAN6XWG0"/>
<organism evidence="2 3">
    <name type="scientific">Rhypophila decipiens</name>
    <dbReference type="NCBI Taxonomy" id="261697"/>
    <lineage>
        <taxon>Eukaryota</taxon>
        <taxon>Fungi</taxon>
        <taxon>Dikarya</taxon>
        <taxon>Ascomycota</taxon>
        <taxon>Pezizomycotina</taxon>
        <taxon>Sordariomycetes</taxon>
        <taxon>Sordariomycetidae</taxon>
        <taxon>Sordariales</taxon>
        <taxon>Naviculisporaceae</taxon>
        <taxon>Rhypophila</taxon>
    </lineage>
</organism>
<dbReference type="Proteomes" id="UP001301769">
    <property type="component" value="Unassembled WGS sequence"/>
</dbReference>
<gene>
    <name evidence="2" type="ORF">QBC37DRAFT_81862</name>
</gene>
<keyword evidence="3" id="KW-1185">Reference proteome</keyword>
<name>A0AAN6XWG0_9PEZI</name>
<reference evidence="2" key="1">
    <citation type="journal article" date="2023" name="Mol. Phylogenet. Evol.">
        <title>Genome-scale phylogeny and comparative genomics of the fungal order Sordariales.</title>
        <authorList>
            <person name="Hensen N."/>
            <person name="Bonometti L."/>
            <person name="Westerberg I."/>
            <person name="Brannstrom I.O."/>
            <person name="Guillou S."/>
            <person name="Cros-Aarteil S."/>
            <person name="Calhoun S."/>
            <person name="Haridas S."/>
            <person name="Kuo A."/>
            <person name="Mondo S."/>
            <person name="Pangilinan J."/>
            <person name="Riley R."/>
            <person name="LaButti K."/>
            <person name="Andreopoulos B."/>
            <person name="Lipzen A."/>
            <person name="Chen C."/>
            <person name="Yan M."/>
            <person name="Daum C."/>
            <person name="Ng V."/>
            <person name="Clum A."/>
            <person name="Steindorff A."/>
            <person name="Ohm R.A."/>
            <person name="Martin F."/>
            <person name="Silar P."/>
            <person name="Natvig D.O."/>
            <person name="Lalanne C."/>
            <person name="Gautier V."/>
            <person name="Ament-Velasquez S.L."/>
            <person name="Kruys A."/>
            <person name="Hutchinson M.I."/>
            <person name="Powell A.J."/>
            <person name="Barry K."/>
            <person name="Miller A.N."/>
            <person name="Grigoriev I.V."/>
            <person name="Debuchy R."/>
            <person name="Gladieux P."/>
            <person name="Hiltunen Thoren M."/>
            <person name="Johannesson H."/>
        </authorList>
    </citation>
    <scope>NUCLEOTIDE SEQUENCE</scope>
    <source>
        <strain evidence="2">PSN293</strain>
    </source>
</reference>
<proteinExistence type="predicted"/>
<protein>
    <submittedName>
        <fullName evidence="2">Uncharacterized protein</fullName>
    </submittedName>
</protein>
<accession>A0AAN6XWG0</accession>
<reference evidence="2" key="2">
    <citation type="submission" date="2023-05" db="EMBL/GenBank/DDBJ databases">
        <authorList>
            <consortium name="Lawrence Berkeley National Laboratory"/>
            <person name="Steindorff A."/>
            <person name="Hensen N."/>
            <person name="Bonometti L."/>
            <person name="Westerberg I."/>
            <person name="Brannstrom I.O."/>
            <person name="Guillou S."/>
            <person name="Cros-Aarteil S."/>
            <person name="Calhoun S."/>
            <person name="Haridas S."/>
            <person name="Kuo A."/>
            <person name="Mondo S."/>
            <person name="Pangilinan J."/>
            <person name="Riley R."/>
            <person name="Labutti K."/>
            <person name="Andreopoulos B."/>
            <person name="Lipzen A."/>
            <person name="Chen C."/>
            <person name="Yanf M."/>
            <person name="Daum C."/>
            <person name="Ng V."/>
            <person name="Clum A."/>
            <person name="Ohm R."/>
            <person name="Martin F."/>
            <person name="Silar P."/>
            <person name="Natvig D."/>
            <person name="Lalanne C."/>
            <person name="Gautier V."/>
            <person name="Ament-Velasquez S.L."/>
            <person name="Kruys A."/>
            <person name="Hutchinson M.I."/>
            <person name="Powell A.J."/>
            <person name="Barry K."/>
            <person name="Miller A.N."/>
            <person name="Grigoriev I.V."/>
            <person name="Debuchy R."/>
            <person name="Gladieux P."/>
            <person name="Thoren M.H."/>
            <person name="Johannesson H."/>
        </authorList>
    </citation>
    <scope>NUCLEOTIDE SEQUENCE</scope>
    <source>
        <strain evidence="2">PSN293</strain>
    </source>
</reference>
<comment type="caution">
    <text evidence="2">The sequence shown here is derived from an EMBL/GenBank/DDBJ whole genome shotgun (WGS) entry which is preliminary data.</text>
</comment>
<sequence>MSSKQPLFTNTYKSHGNSATMTRLTEISVSSKNGPEIAQQSQTYPDTNQSSETISEKQRYQVQVQGVVQNMFPQDLASWQADEYILNGVVQVDLDDNTLTRSHGMVALEDATKTGGQRFTYSPARIKIDTSPVADFVSLEYLQRVGFNLANLQDIPESEQRQMEGLDRLLYTPRHRVTLQWYRQGEQHMNTTKFFVVGGNENGPPPFDIVLSTRGFAEEAERRLFSSSLLRASKTQG</sequence>
<evidence type="ECO:0000313" key="2">
    <source>
        <dbReference type="EMBL" id="KAK4208174.1"/>
    </source>
</evidence>
<dbReference type="EMBL" id="MU858255">
    <property type="protein sequence ID" value="KAK4208174.1"/>
    <property type="molecule type" value="Genomic_DNA"/>
</dbReference>
<feature type="region of interest" description="Disordered" evidence="1">
    <location>
        <begin position="30"/>
        <end position="53"/>
    </location>
</feature>
<feature type="non-terminal residue" evidence="2">
    <location>
        <position position="237"/>
    </location>
</feature>
<evidence type="ECO:0000313" key="3">
    <source>
        <dbReference type="Proteomes" id="UP001301769"/>
    </source>
</evidence>
<evidence type="ECO:0000256" key="1">
    <source>
        <dbReference type="SAM" id="MobiDB-lite"/>
    </source>
</evidence>